<feature type="compositionally biased region" description="Polar residues" evidence="1">
    <location>
        <begin position="189"/>
        <end position="200"/>
    </location>
</feature>
<feature type="transmembrane region" description="Helical" evidence="2">
    <location>
        <begin position="97"/>
        <end position="124"/>
    </location>
</feature>
<dbReference type="InterPro" id="IPR038880">
    <property type="entry name" value="MJ0871-like"/>
</dbReference>
<dbReference type="HOGENOM" id="CLU_048086_0_0_2"/>
<dbReference type="AlphaFoldDB" id="U1NES9"/>
<evidence type="ECO:0000256" key="2">
    <source>
        <dbReference type="SAM" id="Phobius"/>
    </source>
</evidence>
<reference evidence="3 4" key="1">
    <citation type="journal article" date="2013" name="PLoS ONE">
        <title>Assembly-driven community genomics of a hypersaline microbial ecosystem.</title>
        <authorList>
            <person name="Podell S."/>
            <person name="Ugalde J.A."/>
            <person name="Narasingarao P."/>
            <person name="Banfield J.F."/>
            <person name="Heidelberg K.B."/>
            <person name="Allen E.E."/>
        </authorList>
    </citation>
    <scope>NUCLEOTIDE SEQUENCE [LARGE SCALE GENOMIC DNA]</scope>
    <source>
        <strain evidence="4">J07HQW2</strain>
    </source>
</reference>
<dbReference type="STRING" id="1238425.J07HQW2_01724"/>
<proteinExistence type="predicted"/>
<keyword evidence="2" id="KW-0812">Transmembrane</keyword>
<feature type="transmembrane region" description="Helical" evidence="2">
    <location>
        <begin position="130"/>
        <end position="155"/>
    </location>
</feature>
<feature type="compositionally biased region" description="Polar residues" evidence="1">
    <location>
        <begin position="160"/>
        <end position="176"/>
    </location>
</feature>
<evidence type="ECO:0000256" key="1">
    <source>
        <dbReference type="SAM" id="MobiDB-lite"/>
    </source>
</evidence>
<feature type="transmembrane region" description="Helical" evidence="2">
    <location>
        <begin position="340"/>
        <end position="359"/>
    </location>
</feature>
<organism evidence="3 4">
    <name type="scientific">Haloquadratum walsbyi J07HQW2</name>
    <dbReference type="NCBI Taxonomy" id="1238425"/>
    <lineage>
        <taxon>Archaea</taxon>
        <taxon>Methanobacteriati</taxon>
        <taxon>Methanobacteriota</taxon>
        <taxon>Stenosarchaea group</taxon>
        <taxon>Halobacteria</taxon>
        <taxon>Halobacteriales</taxon>
        <taxon>Haloferacaceae</taxon>
        <taxon>Haloquadratum</taxon>
    </lineage>
</organism>
<feature type="transmembrane region" description="Helical" evidence="2">
    <location>
        <begin position="64"/>
        <end position="85"/>
    </location>
</feature>
<sequence length="360" mass="37853">MNVLALIDSLWPILADVIPRVARIAVFVTVGVFLANVAVGFGLVERIAVISKYLTRPANLPDEVGTAIVTTAASTTAGYGMLADFRESGRLSDIETLIAVTMNTFFGFVQHIFTFYAPVLIPILGARVGFLYVGARAAIALGISIVGVLAGAVLLGPTGLGSNQQQKHTTETTPDSLTEPEPGSEKQIEANSTTTNNNPRSDGGPVATDDNRSTQAVLRTAGEKTWSKTRRIVPRLAIIYVLITIIIETQDLREVTAIAEPLTAVLGLPGAALPVVAVFAFDTTAGAATIAPMVGPTFTSQTAVATMLLGGIVSFAVSTFKRSIPFQYGIWGPTFGSKVIIVNTVLKIIFITAALAVLLV</sequence>
<evidence type="ECO:0000313" key="3">
    <source>
        <dbReference type="EMBL" id="ERG95273.1"/>
    </source>
</evidence>
<dbReference type="eggNOG" id="arCOG00360">
    <property type="taxonomic scope" value="Archaea"/>
</dbReference>
<name>U1NES9_9EURY</name>
<gene>
    <name evidence="3" type="ORF">J07HQW2_01724</name>
</gene>
<feature type="transmembrane region" description="Helical" evidence="2">
    <location>
        <begin position="262"/>
        <end position="281"/>
    </location>
</feature>
<evidence type="ECO:0000313" key="4">
    <source>
        <dbReference type="Proteomes" id="UP000030710"/>
    </source>
</evidence>
<feature type="region of interest" description="Disordered" evidence="1">
    <location>
        <begin position="160"/>
        <end position="213"/>
    </location>
</feature>
<accession>U1NES9</accession>
<keyword evidence="2" id="KW-1133">Transmembrane helix</keyword>
<dbReference type="PANTHER" id="PTHR38139:SF1">
    <property type="entry name" value="NUCLEOSIDE TRANSPORTER_FEOB GTPASE GATE DOMAIN-CONTAINING PROTEIN"/>
    <property type="match status" value="1"/>
</dbReference>
<feature type="transmembrane region" description="Helical" evidence="2">
    <location>
        <begin position="302"/>
        <end position="320"/>
    </location>
</feature>
<dbReference type="Proteomes" id="UP000030710">
    <property type="component" value="Unassembled WGS sequence"/>
</dbReference>
<feature type="transmembrane region" description="Helical" evidence="2">
    <location>
        <begin position="21"/>
        <end position="44"/>
    </location>
</feature>
<dbReference type="PANTHER" id="PTHR38139">
    <property type="entry name" value="GATE DOMAIN-CONTAINING PROTEIN"/>
    <property type="match status" value="1"/>
</dbReference>
<dbReference type="EMBL" id="KE356561">
    <property type="protein sequence ID" value="ERG95273.1"/>
    <property type="molecule type" value="Genomic_DNA"/>
</dbReference>
<keyword evidence="2" id="KW-0472">Membrane</keyword>
<dbReference type="RefSeq" id="WP_021054751.1">
    <property type="nucleotide sequence ID" value="NZ_KE356561.1"/>
</dbReference>
<feature type="transmembrane region" description="Helical" evidence="2">
    <location>
        <begin position="232"/>
        <end position="250"/>
    </location>
</feature>
<protein>
    <submittedName>
        <fullName evidence="3">Uncharacterized protein conserved in archaea</fullName>
    </submittedName>
</protein>